<feature type="transmembrane region" description="Helical" evidence="7">
    <location>
        <begin position="146"/>
        <end position="166"/>
    </location>
</feature>
<accession>A0A370GYR2</accession>
<dbReference type="EMBL" id="QQAX01000001">
    <property type="protein sequence ID" value="RDI48806.1"/>
    <property type="molecule type" value="Genomic_DNA"/>
</dbReference>
<evidence type="ECO:0000256" key="3">
    <source>
        <dbReference type="ARBA" id="ARBA00022475"/>
    </source>
</evidence>
<keyword evidence="9" id="KW-1185">Reference proteome</keyword>
<sequence length="209" mass="22675">MTYADTVKFLVAMIIMMNPLGSLSIFLQLTHRYPVIHQRKTAIKCGLAITIIMVISIWIGSQLLDILGITIDSFRFAGGIILLLTGLSMLQSKESPINHTPEDDIAAEERSSIAIVPLALPIIIGPGAISTLVIASNDYPNLFFKVWLSLLCIVLALGMFLILYYGSTIARFVGESVIKMITRIMGMIIMAIAVGMLANGLAGLIPALR</sequence>
<feature type="transmembrane region" description="Helical" evidence="7">
    <location>
        <begin position="6"/>
        <end position="29"/>
    </location>
</feature>
<dbReference type="InterPro" id="IPR002771">
    <property type="entry name" value="Multi_antbiot-R_MarC"/>
</dbReference>
<comment type="subcellular location">
    <subcellularLocation>
        <location evidence="1 7">Cell membrane</location>
        <topology evidence="1 7">Multi-pass membrane protein</topology>
    </subcellularLocation>
</comment>
<protein>
    <recommendedName>
        <fullName evidence="7">UPF0056 membrane protein</fullName>
    </recommendedName>
</protein>
<evidence type="ECO:0000256" key="5">
    <source>
        <dbReference type="ARBA" id="ARBA00022989"/>
    </source>
</evidence>
<dbReference type="PANTHER" id="PTHR33508">
    <property type="entry name" value="UPF0056 MEMBRANE PROTEIN YHCE"/>
    <property type="match status" value="1"/>
</dbReference>
<gene>
    <name evidence="8" type="ORF">C8D86_10185</name>
</gene>
<dbReference type="Pfam" id="PF01914">
    <property type="entry name" value="MarC"/>
    <property type="match status" value="1"/>
</dbReference>
<feature type="transmembrane region" description="Helical" evidence="7">
    <location>
        <begin position="111"/>
        <end position="134"/>
    </location>
</feature>
<evidence type="ECO:0000256" key="4">
    <source>
        <dbReference type="ARBA" id="ARBA00022692"/>
    </source>
</evidence>
<organism evidence="8 9">
    <name type="scientific">Aquicella lusitana</name>
    <dbReference type="NCBI Taxonomy" id="254246"/>
    <lineage>
        <taxon>Bacteria</taxon>
        <taxon>Pseudomonadati</taxon>
        <taxon>Pseudomonadota</taxon>
        <taxon>Gammaproteobacteria</taxon>
        <taxon>Legionellales</taxon>
        <taxon>Coxiellaceae</taxon>
        <taxon>Aquicella</taxon>
    </lineage>
</organism>
<evidence type="ECO:0000313" key="9">
    <source>
        <dbReference type="Proteomes" id="UP000254720"/>
    </source>
</evidence>
<dbReference type="OrthoDB" id="21094at2"/>
<dbReference type="PANTHER" id="PTHR33508:SF1">
    <property type="entry name" value="UPF0056 MEMBRANE PROTEIN YHCE"/>
    <property type="match status" value="1"/>
</dbReference>
<name>A0A370GYR2_9COXI</name>
<evidence type="ECO:0000256" key="7">
    <source>
        <dbReference type="RuleBase" id="RU362048"/>
    </source>
</evidence>
<dbReference type="RefSeq" id="WP_114833321.1">
    <property type="nucleotide sequence ID" value="NZ_LR699114.1"/>
</dbReference>
<feature type="transmembrane region" description="Helical" evidence="7">
    <location>
        <begin position="187"/>
        <end position="208"/>
    </location>
</feature>
<feature type="transmembrane region" description="Helical" evidence="7">
    <location>
        <begin position="66"/>
        <end position="90"/>
    </location>
</feature>
<keyword evidence="5 7" id="KW-1133">Transmembrane helix</keyword>
<comment type="caution">
    <text evidence="8">The sequence shown here is derived from an EMBL/GenBank/DDBJ whole genome shotgun (WGS) entry which is preliminary data.</text>
</comment>
<evidence type="ECO:0000256" key="6">
    <source>
        <dbReference type="ARBA" id="ARBA00023136"/>
    </source>
</evidence>
<dbReference type="GO" id="GO:0005886">
    <property type="term" value="C:plasma membrane"/>
    <property type="evidence" value="ECO:0007669"/>
    <property type="project" value="UniProtKB-SubCell"/>
</dbReference>
<reference evidence="8 9" key="1">
    <citation type="submission" date="2018-07" db="EMBL/GenBank/DDBJ databases">
        <title>Genomic Encyclopedia of Type Strains, Phase IV (KMG-IV): sequencing the most valuable type-strain genomes for metagenomic binning, comparative biology and taxonomic classification.</title>
        <authorList>
            <person name="Goeker M."/>
        </authorList>
    </citation>
    <scope>NUCLEOTIDE SEQUENCE [LARGE SCALE GENOMIC DNA]</scope>
    <source>
        <strain evidence="8 9">DSM 16500</strain>
    </source>
</reference>
<comment type="similarity">
    <text evidence="2 7">Belongs to the UPF0056 (MarC) family.</text>
</comment>
<feature type="transmembrane region" description="Helical" evidence="7">
    <location>
        <begin position="41"/>
        <end position="60"/>
    </location>
</feature>
<keyword evidence="4 7" id="KW-0812">Transmembrane</keyword>
<evidence type="ECO:0000313" key="8">
    <source>
        <dbReference type="EMBL" id="RDI48806.1"/>
    </source>
</evidence>
<dbReference type="AlphaFoldDB" id="A0A370GYR2"/>
<keyword evidence="6 7" id="KW-0472">Membrane</keyword>
<proteinExistence type="inferred from homology"/>
<dbReference type="Proteomes" id="UP000254720">
    <property type="component" value="Unassembled WGS sequence"/>
</dbReference>
<evidence type="ECO:0000256" key="2">
    <source>
        <dbReference type="ARBA" id="ARBA00009784"/>
    </source>
</evidence>
<evidence type="ECO:0000256" key="1">
    <source>
        <dbReference type="ARBA" id="ARBA00004651"/>
    </source>
</evidence>
<keyword evidence="3" id="KW-1003">Cell membrane</keyword>
<dbReference type="NCBIfam" id="TIGR00427">
    <property type="entry name" value="NAAT family transporter"/>
    <property type="match status" value="1"/>
</dbReference>